<evidence type="ECO:0000256" key="1">
    <source>
        <dbReference type="SAM" id="Phobius"/>
    </source>
</evidence>
<reference evidence="2" key="1">
    <citation type="journal article" date="2021" name="Front. Microbiol.">
        <title>Comprehensive Comparative Genomics and Phenotyping of Methylobacterium Species.</title>
        <authorList>
            <person name="Alessa O."/>
            <person name="Ogura Y."/>
            <person name="Fujitani Y."/>
            <person name="Takami H."/>
            <person name="Hayashi T."/>
            <person name="Sahin N."/>
            <person name="Tani A."/>
        </authorList>
    </citation>
    <scope>NUCLEOTIDE SEQUENCE</scope>
    <source>
        <strain evidence="2">DSM 19015</strain>
    </source>
</reference>
<protein>
    <submittedName>
        <fullName evidence="2">Uncharacterized protein</fullName>
    </submittedName>
</protein>
<keyword evidence="3" id="KW-1185">Reference proteome</keyword>
<sequence length="42" mass="4470">MFNTDMAPLDLADRLMIGIALSVVGSALIECARILALPAHFV</sequence>
<gene>
    <name evidence="2" type="ORF">OCOJLMKI_4560</name>
</gene>
<reference evidence="2" key="2">
    <citation type="submission" date="2021-08" db="EMBL/GenBank/DDBJ databases">
        <authorList>
            <person name="Tani A."/>
            <person name="Ola A."/>
            <person name="Ogura Y."/>
            <person name="Katsura K."/>
            <person name="Hayashi T."/>
        </authorList>
    </citation>
    <scope>NUCLEOTIDE SEQUENCE</scope>
    <source>
        <strain evidence="2">DSM 19015</strain>
    </source>
</reference>
<proteinExistence type="predicted"/>
<feature type="transmembrane region" description="Helical" evidence="1">
    <location>
        <begin position="15"/>
        <end position="36"/>
    </location>
</feature>
<dbReference type="Proteomes" id="UP001055125">
    <property type="component" value="Unassembled WGS sequence"/>
</dbReference>
<keyword evidence="1" id="KW-0812">Transmembrane</keyword>
<keyword evidence="1" id="KW-1133">Transmembrane helix</keyword>
<organism evidence="2 3">
    <name type="scientific">Methylobacterium iners</name>
    <dbReference type="NCBI Taxonomy" id="418707"/>
    <lineage>
        <taxon>Bacteria</taxon>
        <taxon>Pseudomonadati</taxon>
        <taxon>Pseudomonadota</taxon>
        <taxon>Alphaproteobacteria</taxon>
        <taxon>Hyphomicrobiales</taxon>
        <taxon>Methylobacteriaceae</taxon>
        <taxon>Methylobacterium</taxon>
    </lineage>
</organism>
<name>A0ABQ4S2S6_9HYPH</name>
<keyword evidence="1" id="KW-0472">Membrane</keyword>
<evidence type="ECO:0000313" key="3">
    <source>
        <dbReference type="Proteomes" id="UP001055125"/>
    </source>
</evidence>
<evidence type="ECO:0000313" key="2">
    <source>
        <dbReference type="EMBL" id="GJD97331.1"/>
    </source>
</evidence>
<accession>A0ABQ4S2S6</accession>
<comment type="caution">
    <text evidence="2">The sequence shown here is derived from an EMBL/GenBank/DDBJ whole genome shotgun (WGS) entry which is preliminary data.</text>
</comment>
<dbReference type="EMBL" id="BPQP01000088">
    <property type="protein sequence ID" value="GJD97331.1"/>
    <property type="molecule type" value="Genomic_DNA"/>
</dbReference>